<protein>
    <recommendedName>
        <fullName evidence="1">KTSC domain-containing protein</fullName>
    </recommendedName>
</protein>
<evidence type="ECO:0000259" key="1">
    <source>
        <dbReference type="Pfam" id="PF13619"/>
    </source>
</evidence>
<evidence type="ECO:0000313" key="2">
    <source>
        <dbReference type="EMBL" id="AJA07107.1"/>
    </source>
</evidence>
<dbReference type="Proteomes" id="UP000030907">
    <property type="component" value="Chromosome"/>
</dbReference>
<sequence length="80" mass="9136">MRAQRFPQSSMIDRIGYDDAAGTLSISFRDTGKYFYHGVPAALFDAFCHAASAGTFFNEHIKDRFRCVRDPERRRFGPNA</sequence>
<keyword evidence="3" id="KW-1185">Reference proteome</keyword>
<gene>
    <name evidence="2" type="ORF">SKP52_00825</name>
</gene>
<organism evidence="2 3">
    <name type="scientific">Sphingopyxis fribergensis</name>
    <dbReference type="NCBI Taxonomy" id="1515612"/>
    <lineage>
        <taxon>Bacteria</taxon>
        <taxon>Pseudomonadati</taxon>
        <taxon>Pseudomonadota</taxon>
        <taxon>Alphaproteobacteria</taxon>
        <taxon>Sphingomonadales</taxon>
        <taxon>Sphingomonadaceae</taxon>
        <taxon>Sphingopyxis</taxon>
    </lineage>
</organism>
<reference evidence="2 3" key="1">
    <citation type="journal article" date="2015" name="Int. J. Syst. Evol. Microbiol.">
        <title>Description of Sphingopyxis fribergensis sp. nov. - a soil bacterium with the ability to degrade styrene and phenylacetic acid.</title>
        <authorList>
            <person name="Oelschlagel M."/>
            <person name="Ruckert C."/>
            <person name="Kalinowski J."/>
            <person name="Schmidt G."/>
            <person name="Schlomann M."/>
            <person name="Tischler D."/>
        </authorList>
    </citation>
    <scope>NUCLEOTIDE SEQUENCE [LARGE SCALE GENOMIC DNA]</scope>
    <source>
        <strain evidence="2 3">Kp5.2</strain>
    </source>
</reference>
<proteinExistence type="predicted"/>
<dbReference type="InterPro" id="IPR025309">
    <property type="entry name" value="KTSC_dom"/>
</dbReference>
<accession>A0A0A7PGN1</accession>
<name>A0A0A7PGN1_9SPHN</name>
<dbReference type="EMBL" id="CP009122">
    <property type="protein sequence ID" value="AJA07107.1"/>
    <property type="molecule type" value="Genomic_DNA"/>
</dbReference>
<dbReference type="Pfam" id="PF13619">
    <property type="entry name" value="KTSC"/>
    <property type="match status" value="1"/>
</dbReference>
<dbReference type="STRING" id="1515612.SKP52_00825"/>
<dbReference type="AlphaFoldDB" id="A0A0A7PGN1"/>
<dbReference type="KEGG" id="sphk:SKP52_00825"/>
<dbReference type="HOGENOM" id="CLU_174765_1_1_5"/>
<dbReference type="RefSeq" id="WP_228383767.1">
    <property type="nucleotide sequence ID" value="NZ_CP009122.1"/>
</dbReference>
<evidence type="ECO:0000313" key="3">
    <source>
        <dbReference type="Proteomes" id="UP000030907"/>
    </source>
</evidence>
<feature type="domain" description="KTSC" evidence="1">
    <location>
        <begin position="8"/>
        <end position="65"/>
    </location>
</feature>